<proteinExistence type="predicted"/>
<protein>
    <submittedName>
        <fullName evidence="7">LysE family translocator</fullName>
    </submittedName>
</protein>
<organism evidence="7 8">
    <name type="scientific">Iodobacter ciconiae</name>
    <dbReference type="NCBI Taxonomy" id="2496266"/>
    <lineage>
        <taxon>Bacteria</taxon>
        <taxon>Pseudomonadati</taxon>
        <taxon>Pseudomonadota</taxon>
        <taxon>Betaproteobacteria</taxon>
        <taxon>Neisseriales</taxon>
        <taxon>Chitinibacteraceae</taxon>
        <taxon>Iodobacter</taxon>
    </lineage>
</organism>
<dbReference type="PANTHER" id="PTHR30086">
    <property type="entry name" value="ARGININE EXPORTER PROTEIN ARGO"/>
    <property type="match status" value="1"/>
</dbReference>
<comment type="subcellular location">
    <subcellularLocation>
        <location evidence="1">Cell membrane</location>
        <topology evidence="1">Multi-pass membrane protein</topology>
    </subcellularLocation>
</comment>
<dbReference type="GO" id="GO:0005886">
    <property type="term" value="C:plasma membrane"/>
    <property type="evidence" value="ECO:0007669"/>
    <property type="project" value="UniProtKB-SubCell"/>
</dbReference>
<dbReference type="EMBL" id="CP034433">
    <property type="protein sequence ID" value="AZN36933.1"/>
    <property type="molecule type" value="Genomic_DNA"/>
</dbReference>
<evidence type="ECO:0000256" key="2">
    <source>
        <dbReference type="ARBA" id="ARBA00022475"/>
    </source>
</evidence>
<evidence type="ECO:0000256" key="5">
    <source>
        <dbReference type="ARBA" id="ARBA00023136"/>
    </source>
</evidence>
<feature type="transmembrane region" description="Helical" evidence="6">
    <location>
        <begin position="67"/>
        <end position="85"/>
    </location>
</feature>
<keyword evidence="5 6" id="KW-0472">Membrane</keyword>
<dbReference type="OrthoDB" id="9130231at2"/>
<evidence type="ECO:0000256" key="1">
    <source>
        <dbReference type="ARBA" id="ARBA00004651"/>
    </source>
</evidence>
<reference evidence="7 8" key="1">
    <citation type="submission" date="2018-12" db="EMBL/GenBank/DDBJ databases">
        <title>Complete genome sequence of Iodobacter sp. H11R3.</title>
        <authorList>
            <person name="Bae J.-W."/>
        </authorList>
    </citation>
    <scope>NUCLEOTIDE SEQUENCE [LARGE SCALE GENOMIC DNA]</scope>
    <source>
        <strain evidence="7 8">H11R3</strain>
    </source>
</reference>
<evidence type="ECO:0000256" key="3">
    <source>
        <dbReference type="ARBA" id="ARBA00022692"/>
    </source>
</evidence>
<keyword evidence="4 6" id="KW-1133">Transmembrane helix</keyword>
<feature type="transmembrane region" description="Helical" evidence="6">
    <location>
        <begin position="181"/>
        <end position="202"/>
    </location>
</feature>
<dbReference type="PANTHER" id="PTHR30086:SF20">
    <property type="entry name" value="ARGININE EXPORTER PROTEIN ARGO-RELATED"/>
    <property type="match status" value="1"/>
</dbReference>
<gene>
    <name evidence="7" type="ORF">EJO50_10835</name>
</gene>
<evidence type="ECO:0000313" key="7">
    <source>
        <dbReference type="EMBL" id="AZN36933.1"/>
    </source>
</evidence>
<evidence type="ECO:0000256" key="4">
    <source>
        <dbReference type="ARBA" id="ARBA00022989"/>
    </source>
</evidence>
<keyword evidence="8" id="KW-1185">Reference proteome</keyword>
<feature type="transmembrane region" description="Helical" evidence="6">
    <location>
        <begin position="37"/>
        <end position="61"/>
    </location>
</feature>
<evidence type="ECO:0000256" key="6">
    <source>
        <dbReference type="SAM" id="Phobius"/>
    </source>
</evidence>
<feature type="transmembrane region" description="Helical" evidence="6">
    <location>
        <begin position="6"/>
        <end position="25"/>
    </location>
</feature>
<dbReference type="Pfam" id="PF01810">
    <property type="entry name" value="LysE"/>
    <property type="match status" value="1"/>
</dbReference>
<dbReference type="KEGG" id="iod:EJO50_10835"/>
<feature type="transmembrane region" description="Helical" evidence="6">
    <location>
        <begin position="118"/>
        <end position="138"/>
    </location>
</feature>
<feature type="transmembrane region" description="Helical" evidence="6">
    <location>
        <begin position="150"/>
        <end position="169"/>
    </location>
</feature>
<sequence>MDVFITGFLLSISLCLDLGIVNVALIDTSLKHGPRPALWMGFGSCFGDMVWAIVSLLGMSVLLQFTAVRWITWLGGGTVLLYLAVKMARQAWQDARQVESTSIPHTGRRGMFSKGMMLAMASPSSILWFAAVGGSLIAQATDGSLLSTTRFLSGFFTGGMAWTLLMVYSATHGARLFGQRFTQGCLLLSAVLYLWFAGLVLVNGYRNLMI</sequence>
<evidence type="ECO:0000313" key="8">
    <source>
        <dbReference type="Proteomes" id="UP000282438"/>
    </source>
</evidence>
<dbReference type="GO" id="GO:0015171">
    <property type="term" value="F:amino acid transmembrane transporter activity"/>
    <property type="evidence" value="ECO:0007669"/>
    <property type="project" value="TreeGrafter"/>
</dbReference>
<keyword evidence="2" id="KW-1003">Cell membrane</keyword>
<dbReference type="InterPro" id="IPR001123">
    <property type="entry name" value="LeuE-type"/>
</dbReference>
<name>A0A3S8ZTV0_9NEIS</name>
<accession>A0A3S8ZTV0</accession>
<keyword evidence="3 6" id="KW-0812">Transmembrane</keyword>
<dbReference type="RefSeq" id="WP_125974091.1">
    <property type="nucleotide sequence ID" value="NZ_CP034433.1"/>
</dbReference>
<dbReference type="Proteomes" id="UP000282438">
    <property type="component" value="Chromosome"/>
</dbReference>
<dbReference type="AlphaFoldDB" id="A0A3S8ZTV0"/>